<dbReference type="Gene3D" id="2.60.120.10">
    <property type="entry name" value="Jelly Rolls"/>
    <property type="match status" value="1"/>
</dbReference>
<dbReference type="AlphaFoldDB" id="A0A1G6GQU8"/>
<dbReference type="Pfam" id="PF07883">
    <property type="entry name" value="Cupin_2"/>
    <property type="match status" value="1"/>
</dbReference>
<proteinExistence type="predicted"/>
<dbReference type="OrthoDB" id="1074360at2"/>
<evidence type="ECO:0000259" key="1">
    <source>
        <dbReference type="Pfam" id="PF07883"/>
    </source>
</evidence>
<dbReference type="STRING" id="1640674.SAMN05216323_100331"/>
<evidence type="ECO:0000313" key="2">
    <source>
        <dbReference type="EMBL" id="SDB84279.1"/>
    </source>
</evidence>
<dbReference type="EMBL" id="FMYP01000003">
    <property type="protein sequence ID" value="SDB84279.1"/>
    <property type="molecule type" value="Genomic_DNA"/>
</dbReference>
<protein>
    <submittedName>
        <fullName evidence="2">Cupin domain-containing protein</fullName>
    </submittedName>
</protein>
<evidence type="ECO:0000313" key="3">
    <source>
        <dbReference type="Proteomes" id="UP000199452"/>
    </source>
</evidence>
<reference evidence="2 3" key="1">
    <citation type="submission" date="2016-09" db="EMBL/GenBank/DDBJ databases">
        <authorList>
            <person name="Capua I."/>
            <person name="De Benedictis P."/>
            <person name="Joannis T."/>
            <person name="Lombin L.H."/>
            <person name="Cattoli G."/>
        </authorList>
    </citation>
    <scope>NUCLEOTIDE SEQUENCE [LARGE SCALE GENOMIC DNA]</scope>
    <source>
        <strain evidence="2 3">A7P-90m</strain>
    </source>
</reference>
<feature type="domain" description="Cupin type-2" evidence="1">
    <location>
        <begin position="51"/>
        <end position="116"/>
    </location>
</feature>
<sequence length="119" mass="13506">MYFHTKANAVQSGRKLDFMRTKLLETAEKVGFNIDGRKMYSSPKTEIIHLDLKFGEVIEMHSNPFDVVFYILEGAGIIETPDEQITVEQDMCIEISAAEPRLIRNIGADSLRVLAVKIF</sequence>
<gene>
    <name evidence="2" type="ORF">SAMN05216323_100331</name>
</gene>
<dbReference type="Proteomes" id="UP000199452">
    <property type="component" value="Unassembled WGS sequence"/>
</dbReference>
<dbReference type="SUPFAM" id="SSF51182">
    <property type="entry name" value="RmlC-like cupins"/>
    <property type="match status" value="1"/>
</dbReference>
<name>A0A1G6GQU8_9BACT</name>
<dbReference type="InterPro" id="IPR011051">
    <property type="entry name" value="RmlC_Cupin_sf"/>
</dbReference>
<keyword evidence="3" id="KW-1185">Reference proteome</keyword>
<organism evidence="2 3">
    <name type="scientific">Williamwhitmania taraxaci</name>
    <dbReference type="NCBI Taxonomy" id="1640674"/>
    <lineage>
        <taxon>Bacteria</taxon>
        <taxon>Pseudomonadati</taxon>
        <taxon>Bacteroidota</taxon>
        <taxon>Bacteroidia</taxon>
        <taxon>Bacteroidales</taxon>
        <taxon>Williamwhitmaniaceae</taxon>
        <taxon>Williamwhitmania</taxon>
    </lineage>
</organism>
<accession>A0A1G6GQU8</accession>
<dbReference type="InterPro" id="IPR014710">
    <property type="entry name" value="RmlC-like_jellyroll"/>
</dbReference>
<dbReference type="InterPro" id="IPR013096">
    <property type="entry name" value="Cupin_2"/>
</dbReference>